<dbReference type="RefSeq" id="XP_004335713.1">
    <property type="nucleotide sequence ID" value="XM_004335665.1"/>
</dbReference>
<keyword evidence="2" id="KW-1185">Reference proteome</keyword>
<dbReference type="GeneID" id="14914245"/>
<dbReference type="AlphaFoldDB" id="L8GKV7"/>
<organism evidence="1 2">
    <name type="scientific">Acanthamoeba castellanii (strain ATCC 30010 / Neff)</name>
    <dbReference type="NCBI Taxonomy" id="1257118"/>
    <lineage>
        <taxon>Eukaryota</taxon>
        <taxon>Amoebozoa</taxon>
        <taxon>Discosea</taxon>
        <taxon>Longamoebia</taxon>
        <taxon>Centramoebida</taxon>
        <taxon>Acanthamoebidae</taxon>
        <taxon>Acanthamoeba</taxon>
    </lineage>
</organism>
<dbReference type="OrthoDB" id="10021675at2759"/>
<protein>
    <submittedName>
        <fullName evidence="1">Uncharacterized protein</fullName>
    </submittedName>
</protein>
<sequence>MGGAYSRPADSEVPSLRVASNQEAGQVTISEEEATVLVSSKFTSSVFSIDDHAPYVQPTALLDYWLDGIRKHDMRKRVVVKFVLVDLAYWHQNPTLAWLVRRIIKTEVGPHLLHWFDGSLVHTKELHSDDALLALDVGVLDVTQPADMESLRKVIVWNATKHYDQRTCTCQHFVASALRTLGLSKPVQGEIGVFLQKLKRGEATLPRFRDVEFHSHAQLDQYCRDHLHLLDDDDRALLKSFDRAFWLRHNHQKHKKDQSLWDASLLPDKCFFQDPSETGSFPAPVSTMLRAFSQPPPCSELLSLPPIRVLCMDGGGMRGVILIEMIRQLEARTGKKAPIPPPLLPSLL</sequence>
<gene>
    <name evidence="1" type="ORF">ACA1_332940</name>
</gene>
<reference evidence="1 2" key="1">
    <citation type="journal article" date="2013" name="Genome Biol.">
        <title>Genome of Acanthamoeba castellanii highlights extensive lateral gene transfer and early evolution of tyrosine kinase signaling.</title>
        <authorList>
            <person name="Clarke M."/>
            <person name="Lohan A.J."/>
            <person name="Liu B."/>
            <person name="Lagkouvardos I."/>
            <person name="Roy S."/>
            <person name="Zafar N."/>
            <person name="Bertelli C."/>
            <person name="Schilde C."/>
            <person name="Kianianmomeni A."/>
            <person name="Burglin T.R."/>
            <person name="Frech C."/>
            <person name="Turcotte B."/>
            <person name="Kopec K.O."/>
            <person name="Synnott J.M."/>
            <person name="Choo C."/>
            <person name="Paponov I."/>
            <person name="Finkler A."/>
            <person name="Soon Heng Tan C."/>
            <person name="Hutchins A.P."/>
            <person name="Weinmeier T."/>
            <person name="Rattei T."/>
            <person name="Chu J.S."/>
            <person name="Gimenez G."/>
            <person name="Irimia M."/>
            <person name="Rigden D.J."/>
            <person name="Fitzpatrick D.A."/>
            <person name="Lorenzo-Morales J."/>
            <person name="Bateman A."/>
            <person name="Chiu C.H."/>
            <person name="Tang P."/>
            <person name="Hegemann P."/>
            <person name="Fromm H."/>
            <person name="Raoult D."/>
            <person name="Greub G."/>
            <person name="Miranda-Saavedra D."/>
            <person name="Chen N."/>
            <person name="Nash P."/>
            <person name="Ginger M.L."/>
            <person name="Horn M."/>
            <person name="Schaap P."/>
            <person name="Caler L."/>
            <person name="Loftus B."/>
        </authorList>
    </citation>
    <scope>NUCLEOTIDE SEQUENCE [LARGE SCALE GENOMIC DNA]</scope>
    <source>
        <strain evidence="1 2">Neff</strain>
    </source>
</reference>
<proteinExistence type="predicted"/>
<dbReference type="Gene3D" id="3.40.1090.10">
    <property type="entry name" value="Cytosolic phospholipase A2 catalytic domain"/>
    <property type="match status" value="1"/>
</dbReference>
<name>L8GKV7_ACACF</name>
<accession>L8GKV7</accession>
<evidence type="ECO:0000313" key="2">
    <source>
        <dbReference type="Proteomes" id="UP000011083"/>
    </source>
</evidence>
<dbReference type="EMBL" id="KB008086">
    <property type="protein sequence ID" value="ELR13700.1"/>
    <property type="molecule type" value="Genomic_DNA"/>
</dbReference>
<dbReference type="KEGG" id="acan:ACA1_332940"/>
<dbReference type="VEuPathDB" id="AmoebaDB:ACA1_332940"/>
<dbReference type="Proteomes" id="UP000011083">
    <property type="component" value="Unassembled WGS sequence"/>
</dbReference>
<evidence type="ECO:0000313" key="1">
    <source>
        <dbReference type="EMBL" id="ELR13700.1"/>
    </source>
</evidence>
<feature type="non-terminal residue" evidence="1">
    <location>
        <position position="348"/>
    </location>
</feature>